<evidence type="ECO:0000256" key="11">
    <source>
        <dbReference type="ARBA" id="ARBA00029766"/>
    </source>
</evidence>
<evidence type="ECO:0000256" key="12">
    <source>
        <dbReference type="ARBA" id="ARBA00033413"/>
    </source>
</evidence>
<dbReference type="Gene3D" id="3.30.70.560">
    <property type="entry name" value="7,8-Dihydro-6-hydroxymethylpterin-pyrophosphokinase HPPK"/>
    <property type="match status" value="1"/>
</dbReference>
<dbReference type="PANTHER" id="PTHR43071">
    <property type="entry name" value="2-AMINO-4-HYDROXY-6-HYDROXYMETHYLDIHYDROPTERIDINE PYROPHOSPHOKINASE"/>
    <property type="match status" value="1"/>
</dbReference>
<dbReference type="InterPro" id="IPR035907">
    <property type="entry name" value="Hppk_sf"/>
</dbReference>
<keyword evidence="9" id="KW-0289">Folate biosynthesis</keyword>
<evidence type="ECO:0000256" key="1">
    <source>
        <dbReference type="ARBA" id="ARBA00005051"/>
    </source>
</evidence>
<evidence type="ECO:0000256" key="2">
    <source>
        <dbReference type="ARBA" id="ARBA00005810"/>
    </source>
</evidence>
<accession>A0A1E7WJ08</accession>
<organism evidence="14 15">
    <name type="scientific">Duganella phyllosphaerae</name>
    <dbReference type="NCBI Taxonomy" id="762836"/>
    <lineage>
        <taxon>Bacteria</taxon>
        <taxon>Pseudomonadati</taxon>
        <taxon>Pseudomonadota</taxon>
        <taxon>Betaproteobacteria</taxon>
        <taxon>Burkholderiales</taxon>
        <taxon>Oxalobacteraceae</taxon>
        <taxon>Telluria group</taxon>
        <taxon>Duganella</taxon>
    </lineage>
</organism>
<evidence type="ECO:0000313" key="14">
    <source>
        <dbReference type="EMBL" id="OEZ98672.1"/>
    </source>
</evidence>
<evidence type="ECO:0000256" key="9">
    <source>
        <dbReference type="ARBA" id="ARBA00022909"/>
    </source>
</evidence>
<dbReference type="PANTHER" id="PTHR43071:SF1">
    <property type="entry name" value="2-AMINO-4-HYDROXY-6-HYDROXYMETHYLDIHYDROPTERIDINE PYROPHOSPHOKINASE"/>
    <property type="match status" value="1"/>
</dbReference>
<evidence type="ECO:0000256" key="7">
    <source>
        <dbReference type="ARBA" id="ARBA00022777"/>
    </source>
</evidence>
<dbReference type="PROSITE" id="PS00794">
    <property type="entry name" value="HPPK"/>
    <property type="match status" value="1"/>
</dbReference>
<name>A0A1E7WJ08_9BURK</name>
<sequence length="170" mass="17842">MSITAKPDEGGFAFTIAYIGIGANLGDARANVADAFERLQKLPGCTLMATSSLYRTAPIDSSGDDYINAVARIATTLGAPALLAALHGIEQAHGRERPYRNAPRTLDLDLLLYGDAVIDTPDLVVPHPRITARAFVLVPLLELAPAIHVPGFGAAQDYLAAVADQGIAPL</sequence>
<gene>
    <name evidence="14" type="primary">folK</name>
    <name evidence="14" type="ORF">DUPY_28520</name>
</gene>
<evidence type="ECO:0000256" key="3">
    <source>
        <dbReference type="ARBA" id="ARBA00013253"/>
    </source>
</evidence>
<dbReference type="CDD" id="cd00483">
    <property type="entry name" value="HPPK"/>
    <property type="match status" value="1"/>
</dbReference>
<comment type="caution">
    <text evidence="14">The sequence shown here is derived from an EMBL/GenBank/DDBJ whole genome shotgun (WGS) entry which is preliminary data.</text>
</comment>
<evidence type="ECO:0000256" key="8">
    <source>
        <dbReference type="ARBA" id="ARBA00022840"/>
    </source>
</evidence>
<dbReference type="PATRIC" id="fig|762836.4.peg.2937"/>
<evidence type="ECO:0000256" key="6">
    <source>
        <dbReference type="ARBA" id="ARBA00022741"/>
    </source>
</evidence>
<dbReference type="NCBIfam" id="TIGR01498">
    <property type="entry name" value="folK"/>
    <property type="match status" value="1"/>
</dbReference>
<comment type="function">
    <text evidence="10">Catalyzes the transfer of pyrophosphate from adenosine triphosphate (ATP) to 6-hydroxymethyl-7,8-dihydropterin, an enzymatic step in folate biosynthesis pathway.</text>
</comment>
<proteinExistence type="inferred from homology"/>
<dbReference type="EC" id="2.7.6.3" evidence="3"/>
<dbReference type="OrthoDB" id="9808041at2"/>
<protein>
    <recommendedName>
        <fullName evidence="4">2-amino-4-hydroxy-6-hydroxymethyldihydropteridine pyrophosphokinase</fullName>
        <ecNumber evidence="3">2.7.6.3</ecNumber>
    </recommendedName>
    <alternativeName>
        <fullName evidence="11">6-hydroxymethyl-7,8-dihydropterin pyrophosphokinase</fullName>
    </alternativeName>
    <alternativeName>
        <fullName evidence="12">7,8-dihydro-6-hydroxymethylpterin-pyrophosphokinase</fullName>
    </alternativeName>
</protein>
<evidence type="ECO:0000313" key="15">
    <source>
        <dbReference type="Proteomes" id="UP000175989"/>
    </source>
</evidence>
<dbReference type="RefSeq" id="WP_070249065.1">
    <property type="nucleotide sequence ID" value="NZ_LROM01000090.1"/>
</dbReference>
<dbReference type="GO" id="GO:0046654">
    <property type="term" value="P:tetrahydrofolate biosynthetic process"/>
    <property type="evidence" value="ECO:0007669"/>
    <property type="project" value="UniProtKB-UniPathway"/>
</dbReference>
<dbReference type="UniPathway" id="UPA00077">
    <property type="reaction ID" value="UER00155"/>
</dbReference>
<keyword evidence="5 14" id="KW-0808">Transferase</keyword>
<keyword evidence="6" id="KW-0547">Nucleotide-binding</keyword>
<keyword evidence="8" id="KW-0067">ATP-binding</keyword>
<dbReference type="GO" id="GO:0046656">
    <property type="term" value="P:folic acid biosynthetic process"/>
    <property type="evidence" value="ECO:0007669"/>
    <property type="project" value="UniProtKB-KW"/>
</dbReference>
<comment type="pathway">
    <text evidence="1">Cofactor biosynthesis; tetrahydrofolate biosynthesis; 2-amino-4-hydroxy-6-hydroxymethyl-7,8-dihydropteridine diphosphate from 7,8-dihydroneopterin triphosphate: step 4/4.</text>
</comment>
<evidence type="ECO:0000256" key="5">
    <source>
        <dbReference type="ARBA" id="ARBA00022679"/>
    </source>
</evidence>
<dbReference type="GO" id="GO:0003848">
    <property type="term" value="F:2-amino-4-hydroxy-6-hydroxymethyldihydropteridine diphosphokinase activity"/>
    <property type="evidence" value="ECO:0007669"/>
    <property type="project" value="UniProtKB-EC"/>
</dbReference>
<comment type="similarity">
    <text evidence="2">Belongs to the HPPK family.</text>
</comment>
<dbReference type="Pfam" id="PF01288">
    <property type="entry name" value="HPPK"/>
    <property type="match status" value="1"/>
</dbReference>
<dbReference type="SUPFAM" id="SSF55083">
    <property type="entry name" value="6-hydroxymethyl-7,8-dihydropterin pyrophosphokinase, HPPK"/>
    <property type="match status" value="1"/>
</dbReference>
<keyword evidence="15" id="KW-1185">Reference proteome</keyword>
<evidence type="ECO:0000259" key="13">
    <source>
        <dbReference type="PROSITE" id="PS00794"/>
    </source>
</evidence>
<keyword evidence="7 14" id="KW-0418">Kinase</keyword>
<feature type="domain" description="7,8-dihydro-6-hydroxymethylpterin-pyrophosphokinase" evidence="13">
    <location>
        <begin position="100"/>
        <end position="111"/>
    </location>
</feature>
<dbReference type="GO" id="GO:0005524">
    <property type="term" value="F:ATP binding"/>
    <property type="evidence" value="ECO:0007669"/>
    <property type="project" value="UniProtKB-KW"/>
</dbReference>
<dbReference type="GO" id="GO:0016301">
    <property type="term" value="F:kinase activity"/>
    <property type="evidence" value="ECO:0007669"/>
    <property type="project" value="UniProtKB-KW"/>
</dbReference>
<dbReference type="EMBL" id="LROM01000090">
    <property type="protein sequence ID" value="OEZ98672.1"/>
    <property type="molecule type" value="Genomic_DNA"/>
</dbReference>
<reference evidence="15" key="1">
    <citation type="journal article" date="2016" name="Front. Microbiol.">
        <title>Molecular Keys to the Janthinobacterium and Duganella spp. Interaction with the Plant Pathogen Fusarium graminearum.</title>
        <authorList>
            <person name="Haack F.S."/>
            <person name="Poehlein A."/>
            <person name="Kroger C."/>
            <person name="Voigt C.A."/>
            <person name="Piepenbring M."/>
            <person name="Bode H.B."/>
            <person name="Daniel R."/>
            <person name="Schafer W."/>
            <person name="Streit W.R."/>
        </authorList>
    </citation>
    <scope>NUCLEOTIDE SEQUENCE [LARGE SCALE GENOMIC DNA]</scope>
    <source>
        <strain evidence="15">T54</strain>
    </source>
</reference>
<dbReference type="AlphaFoldDB" id="A0A1E7WJ08"/>
<evidence type="ECO:0000256" key="4">
    <source>
        <dbReference type="ARBA" id="ARBA00016218"/>
    </source>
</evidence>
<dbReference type="InterPro" id="IPR000550">
    <property type="entry name" value="Hppk"/>
</dbReference>
<dbReference type="Proteomes" id="UP000175989">
    <property type="component" value="Unassembled WGS sequence"/>
</dbReference>
<evidence type="ECO:0000256" key="10">
    <source>
        <dbReference type="ARBA" id="ARBA00029409"/>
    </source>
</evidence>